<keyword evidence="11" id="KW-1185">Reference proteome</keyword>
<organism evidence="10 11">
    <name type="scientific">Gemmata massiliana</name>
    <dbReference type="NCBI Taxonomy" id="1210884"/>
    <lineage>
        <taxon>Bacteria</taxon>
        <taxon>Pseudomonadati</taxon>
        <taxon>Planctomycetota</taxon>
        <taxon>Planctomycetia</taxon>
        <taxon>Gemmatales</taxon>
        <taxon>Gemmataceae</taxon>
        <taxon>Gemmata</taxon>
    </lineage>
</organism>
<evidence type="ECO:0000313" key="11">
    <source>
        <dbReference type="Proteomes" id="UP000464178"/>
    </source>
</evidence>
<gene>
    <name evidence="10" type="ORF">SOIL9_37460</name>
</gene>
<feature type="transmembrane region" description="Helical" evidence="9">
    <location>
        <begin position="144"/>
        <end position="167"/>
    </location>
</feature>
<feature type="transmembrane region" description="Helical" evidence="9">
    <location>
        <begin position="472"/>
        <end position="490"/>
    </location>
</feature>
<feature type="transmembrane region" description="Helical" evidence="9">
    <location>
        <begin position="314"/>
        <end position="333"/>
    </location>
</feature>
<keyword evidence="4" id="KW-1003">Cell membrane</keyword>
<evidence type="ECO:0000256" key="6">
    <source>
        <dbReference type="ARBA" id="ARBA00022989"/>
    </source>
</evidence>
<evidence type="ECO:0000256" key="5">
    <source>
        <dbReference type="ARBA" id="ARBA00022692"/>
    </source>
</evidence>
<accession>A0A6P2CXV0</accession>
<evidence type="ECO:0000256" key="9">
    <source>
        <dbReference type="SAM" id="Phobius"/>
    </source>
</evidence>
<keyword evidence="6 9" id="KW-1133">Transmembrane helix</keyword>
<dbReference type="Pfam" id="PF03606">
    <property type="entry name" value="DcuC"/>
    <property type="match status" value="2"/>
</dbReference>
<dbReference type="InterPro" id="IPR004669">
    <property type="entry name" value="C4_dicarb_anaerob_car"/>
</dbReference>
<evidence type="ECO:0000256" key="4">
    <source>
        <dbReference type="ARBA" id="ARBA00022475"/>
    </source>
</evidence>
<evidence type="ECO:0000256" key="8">
    <source>
        <dbReference type="SAM" id="MobiDB-lite"/>
    </source>
</evidence>
<reference evidence="10 11" key="1">
    <citation type="submission" date="2019-05" db="EMBL/GenBank/DDBJ databases">
        <authorList>
            <consortium name="Science for Life Laboratories"/>
        </authorList>
    </citation>
    <scope>NUCLEOTIDE SEQUENCE [LARGE SCALE GENOMIC DNA]</scope>
    <source>
        <strain evidence="10">Soil9</strain>
    </source>
</reference>
<dbReference type="RefSeq" id="WP_162668607.1">
    <property type="nucleotide sequence ID" value="NZ_LR593886.1"/>
</dbReference>
<keyword evidence="5 9" id="KW-0812">Transmembrane</keyword>
<dbReference type="GO" id="GO:0005886">
    <property type="term" value="C:plasma membrane"/>
    <property type="evidence" value="ECO:0007669"/>
    <property type="project" value="UniProtKB-SubCell"/>
</dbReference>
<dbReference type="AlphaFoldDB" id="A0A6P2CXV0"/>
<feature type="transmembrane region" description="Helical" evidence="9">
    <location>
        <begin position="345"/>
        <end position="367"/>
    </location>
</feature>
<keyword evidence="3" id="KW-0813">Transport</keyword>
<proteinExistence type="inferred from homology"/>
<dbReference type="KEGG" id="gms:SOIL9_37460"/>
<dbReference type="InterPro" id="IPR018385">
    <property type="entry name" value="C4_dicarb_anaerob_car-like"/>
</dbReference>
<name>A0A6P2CXV0_9BACT</name>
<dbReference type="GO" id="GO:0015556">
    <property type="term" value="F:C4-dicarboxylate transmembrane transporter activity"/>
    <property type="evidence" value="ECO:0007669"/>
    <property type="project" value="InterPro"/>
</dbReference>
<keyword evidence="7 9" id="KW-0472">Membrane</keyword>
<feature type="transmembrane region" description="Helical" evidence="9">
    <location>
        <begin position="25"/>
        <end position="44"/>
    </location>
</feature>
<comment type="similarity">
    <text evidence="2">Belongs to the DcuC/DcuD transporter (TC 2.A.61) family.</text>
</comment>
<evidence type="ECO:0000313" key="10">
    <source>
        <dbReference type="EMBL" id="VTR93968.1"/>
    </source>
</evidence>
<sequence>MEFAGAVALLVVGVAIVLVVKGWDVRLVLLAAALVIATVAEVTITTKPSSTGGPVARVLQTFLATFSNEKFVVPICTAMGFAHVLKHTGCERHLVLLLVHPLRYVRGLMVPGVIVVGFLVNIPLVSQTSTAVCLGAVVVPLMRAAGYSMATIGACLLLGASVGGELLNPGAPELLTVANLTNVPTIVQTQRYLPALVFTQLAISTAVIWLMSVWWERKEPNPLTPFPKKEGGAEPNAQTSAPQASVLSPSPFRGGVGEGLQPPPERINVLKALVPLVPLALLFASAMPAPYNLFEIPDAWVVPKKADGSRDPAYNSRLIGFAMLIGVLVAAAVTPNKARDCVKEFFSGAGYGFANIVSLIVIANCFGEAIKAAGLAEALGTLIKSAPGLMQPLAALVPLVFAAICGSGMASTQSLYGFFHGPAEALGLDPVAVGAMVSLGSAAGRTMSPVAAVVLMCATLTGTNPFTLVKRVAVPLLVGIAIVVLLRLAGVL</sequence>
<feature type="transmembrane region" description="Helical" evidence="9">
    <location>
        <begin position="104"/>
        <end position="124"/>
    </location>
</feature>
<dbReference type="PANTHER" id="PTHR42002:SF2">
    <property type="entry name" value="ANAEROBIC C4-DICARBOXYLATE TRANSPORTER DCUC-RELATED"/>
    <property type="match status" value="1"/>
</dbReference>
<dbReference type="Proteomes" id="UP000464178">
    <property type="component" value="Chromosome"/>
</dbReference>
<evidence type="ECO:0008006" key="12">
    <source>
        <dbReference type="Google" id="ProtNLM"/>
    </source>
</evidence>
<dbReference type="EMBL" id="LR593886">
    <property type="protein sequence ID" value="VTR93968.1"/>
    <property type="molecule type" value="Genomic_DNA"/>
</dbReference>
<feature type="region of interest" description="Disordered" evidence="8">
    <location>
        <begin position="224"/>
        <end position="248"/>
    </location>
</feature>
<evidence type="ECO:0000256" key="3">
    <source>
        <dbReference type="ARBA" id="ARBA00022448"/>
    </source>
</evidence>
<evidence type="ECO:0000256" key="1">
    <source>
        <dbReference type="ARBA" id="ARBA00004651"/>
    </source>
</evidence>
<evidence type="ECO:0000256" key="2">
    <source>
        <dbReference type="ARBA" id="ARBA00005275"/>
    </source>
</evidence>
<comment type="subcellular location">
    <subcellularLocation>
        <location evidence="1">Cell membrane</location>
        <topology evidence="1">Multi-pass membrane protein</topology>
    </subcellularLocation>
</comment>
<feature type="transmembrane region" description="Helical" evidence="9">
    <location>
        <begin position="388"/>
        <end position="411"/>
    </location>
</feature>
<feature type="compositionally biased region" description="Polar residues" evidence="8">
    <location>
        <begin position="236"/>
        <end position="248"/>
    </location>
</feature>
<evidence type="ECO:0000256" key="7">
    <source>
        <dbReference type="ARBA" id="ARBA00023136"/>
    </source>
</evidence>
<dbReference type="NCBIfam" id="NF037994">
    <property type="entry name" value="DcuC_1"/>
    <property type="match status" value="1"/>
</dbReference>
<dbReference type="PANTHER" id="PTHR42002">
    <property type="entry name" value="ANAEROBIC C4-DICARBOXYLATE TRANSPORTER DCUC-RELATED"/>
    <property type="match status" value="1"/>
</dbReference>
<feature type="transmembrane region" description="Helical" evidence="9">
    <location>
        <begin position="192"/>
        <end position="215"/>
    </location>
</feature>
<protein>
    <recommendedName>
        <fullName evidence="12">TRAP C4-dicarboxylate transport system permease DctM subunit domain-containing protein</fullName>
    </recommendedName>
</protein>